<accession>A0A0A9GL08</accession>
<dbReference type="AlphaFoldDB" id="A0A0A9GL08"/>
<dbReference type="InterPro" id="IPR016197">
    <property type="entry name" value="Chromo-like_dom_sf"/>
</dbReference>
<reference evidence="2" key="1">
    <citation type="submission" date="2014-09" db="EMBL/GenBank/DDBJ databases">
        <authorList>
            <person name="Magalhaes I.L.F."/>
            <person name="Oliveira U."/>
            <person name="Santos F.R."/>
            <person name="Vidigal T.H.D.A."/>
            <person name="Brescovit A.D."/>
            <person name="Santos A.J."/>
        </authorList>
    </citation>
    <scope>NUCLEOTIDE SEQUENCE</scope>
    <source>
        <tissue evidence="2">Shoot tissue taken approximately 20 cm above the soil surface</tissue>
    </source>
</reference>
<dbReference type="InterPro" id="IPR056924">
    <property type="entry name" value="SH3_Tf2-1"/>
</dbReference>
<protein>
    <recommendedName>
        <fullName evidence="1">Tf2-1-like SH3-like domain-containing protein</fullName>
    </recommendedName>
</protein>
<dbReference type="SUPFAM" id="SSF54160">
    <property type="entry name" value="Chromo domain-like"/>
    <property type="match status" value="1"/>
</dbReference>
<dbReference type="PANTHER" id="PTHR46148">
    <property type="entry name" value="CHROMO DOMAIN-CONTAINING PROTEIN"/>
    <property type="match status" value="1"/>
</dbReference>
<dbReference type="Pfam" id="PF24626">
    <property type="entry name" value="SH3_Tf2-1"/>
    <property type="match status" value="1"/>
</dbReference>
<reference evidence="2" key="2">
    <citation type="journal article" date="2015" name="Data Brief">
        <title>Shoot transcriptome of the giant reed, Arundo donax.</title>
        <authorList>
            <person name="Barrero R.A."/>
            <person name="Guerrero F.D."/>
            <person name="Moolhuijzen P."/>
            <person name="Goolsby J.A."/>
            <person name="Tidwell J."/>
            <person name="Bellgard S.E."/>
            <person name="Bellgard M.I."/>
        </authorList>
    </citation>
    <scope>NUCLEOTIDE SEQUENCE</scope>
    <source>
        <tissue evidence="2">Shoot tissue taken approximately 20 cm above the soil surface</tissue>
    </source>
</reference>
<evidence type="ECO:0000313" key="2">
    <source>
        <dbReference type="EMBL" id="JAE23231.1"/>
    </source>
</evidence>
<feature type="domain" description="Tf2-1-like SH3-like" evidence="1">
    <location>
        <begin position="32"/>
        <end position="96"/>
    </location>
</feature>
<dbReference type="EMBL" id="GBRH01174665">
    <property type="protein sequence ID" value="JAE23231.1"/>
    <property type="molecule type" value="Transcribed_RNA"/>
</dbReference>
<proteinExistence type="predicted"/>
<organism evidence="2">
    <name type="scientific">Arundo donax</name>
    <name type="common">Giant reed</name>
    <name type="synonym">Donax arundinaceus</name>
    <dbReference type="NCBI Taxonomy" id="35708"/>
    <lineage>
        <taxon>Eukaryota</taxon>
        <taxon>Viridiplantae</taxon>
        <taxon>Streptophyta</taxon>
        <taxon>Embryophyta</taxon>
        <taxon>Tracheophyta</taxon>
        <taxon>Spermatophyta</taxon>
        <taxon>Magnoliopsida</taxon>
        <taxon>Liliopsida</taxon>
        <taxon>Poales</taxon>
        <taxon>Poaceae</taxon>
        <taxon>PACMAD clade</taxon>
        <taxon>Arundinoideae</taxon>
        <taxon>Arundineae</taxon>
        <taxon>Arundo</taxon>
    </lineage>
</organism>
<sequence length="183" mass="21141">MINQLKANLAQAQCRMKKYADTHRSERSFSVGDMVYLKMQPYRMAAFGIRHSLKLTSKYYGPFRILKKIGPVAYELQLPATTSIHPVFHVSQLKKHIGPRAILNPDLPMVNAEGRIKTEPVAVLETRALPRQGNLITQWLMQWQNLPPENSIWEDADFIQHTFPQFYYDTIKSWFPDSAIPTP</sequence>
<evidence type="ECO:0000259" key="1">
    <source>
        <dbReference type="Pfam" id="PF24626"/>
    </source>
</evidence>
<name>A0A0A9GL08_ARUDO</name>
<dbReference type="PANTHER" id="PTHR46148:SF52">
    <property type="entry name" value="OS04G0603800 PROTEIN"/>
    <property type="match status" value="1"/>
</dbReference>